<proteinExistence type="predicted"/>
<dbReference type="AlphaFoldDB" id="A0A1A9WQ79"/>
<evidence type="ECO:0000313" key="2">
    <source>
        <dbReference type="Proteomes" id="UP000091820"/>
    </source>
</evidence>
<reference evidence="1" key="2">
    <citation type="submission" date="2020-05" db="UniProtKB">
        <authorList>
            <consortium name="EnsemblMetazoa"/>
        </authorList>
    </citation>
    <scope>IDENTIFICATION</scope>
    <source>
        <strain evidence="1">IAEA</strain>
    </source>
</reference>
<sequence>MGHAGLNGVSAIDHQSKDRDTLFAGIKPRFSVKPLSNGKLNGPGDQVTSKLLEAIGSTSSLQKRYLKKCFEGRSQVHSSTGEIFAIVYILAALYDILWSYGIRDAFNNYSYNSILILLRNMAKTSELKTSNPLSIFLTPTSLISTKQNDVIFTKLYLKSSKSNISMSKLNLKHTKAVLVRSSESNVKNFKNVYRFQYDIKPEH</sequence>
<accession>A0A1A9WQ79</accession>
<evidence type="ECO:0000313" key="1">
    <source>
        <dbReference type="EnsemblMetazoa" id="GBRI027915-PA"/>
    </source>
</evidence>
<dbReference type="EnsemblMetazoa" id="GBRI027915-RA">
    <property type="protein sequence ID" value="GBRI027915-PA"/>
    <property type="gene ID" value="GBRI027915"/>
</dbReference>
<name>A0A1A9WQ79_9MUSC</name>
<organism evidence="1 2">
    <name type="scientific">Glossina brevipalpis</name>
    <dbReference type="NCBI Taxonomy" id="37001"/>
    <lineage>
        <taxon>Eukaryota</taxon>
        <taxon>Metazoa</taxon>
        <taxon>Ecdysozoa</taxon>
        <taxon>Arthropoda</taxon>
        <taxon>Hexapoda</taxon>
        <taxon>Insecta</taxon>
        <taxon>Pterygota</taxon>
        <taxon>Neoptera</taxon>
        <taxon>Endopterygota</taxon>
        <taxon>Diptera</taxon>
        <taxon>Brachycera</taxon>
        <taxon>Muscomorpha</taxon>
        <taxon>Hippoboscoidea</taxon>
        <taxon>Glossinidae</taxon>
        <taxon>Glossina</taxon>
    </lineage>
</organism>
<protein>
    <submittedName>
        <fullName evidence="1">Uncharacterized protein</fullName>
    </submittedName>
</protein>
<keyword evidence="2" id="KW-1185">Reference proteome</keyword>
<dbReference type="Proteomes" id="UP000091820">
    <property type="component" value="Unassembled WGS sequence"/>
</dbReference>
<dbReference type="VEuPathDB" id="VectorBase:GBRI027915"/>
<reference evidence="2" key="1">
    <citation type="submission" date="2014-03" db="EMBL/GenBank/DDBJ databases">
        <authorList>
            <person name="Aksoy S."/>
            <person name="Warren W."/>
            <person name="Wilson R.K."/>
        </authorList>
    </citation>
    <scope>NUCLEOTIDE SEQUENCE [LARGE SCALE GENOMIC DNA]</scope>
    <source>
        <strain evidence="2">IAEA</strain>
    </source>
</reference>